<dbReference type="PANTHER" id="PTHR33408:SF2">
    <property type="entry name" value="TRANSPOSASE DDE DOMAIN-CONTAINING PROTEIN"/>
    <property type="match status" value="1"/>
</dbReference>
<feature type="domain" description="Transposase InsH N-terminal" evidence="1">
    <location>
        <begin position="1"/>
        <end position="48"/>
    </location>
</feature>
<reference evidence="2 3" key="1">
    <citation type="submission" date="2015-12" db="EMBL/GenBank/DDBJ databases">
        <authorList>
            <person name="Lauer A."/>
            <person name="Humrighouse B."/>
            <person name="Loparev V."/>
            <person name="Shewmaker P.L."/>
            <person name="Whitney A.M."/>
            <person name="McLaughlin R.W."/>
        </authorList>
    </citation>
    <scope>NUCLEOTIDE SEQUENCE [LARGE SCALE GENOMIC DNA]</scope>
    <source>
        <strain evidence="2 3">LMG 23085</strain>
    </source>
</reference>
<dbReference type="Proteomes" id="UP000065511">
    <property type="component" value="Chromosome"/>
</dbReference>
<accession>A0ABM5WED3</accession>
<dbReference type="EMBL" id="CP013614">
    <property type="protein sequence ID" value="ALS02669.1"/>
    <property type="molecule type" value="Genomic_DNA"/>
</dbReference>
<dbReference type="PANTHER" id="PTHR33408">
    <property type="entry name" value="TRANSPOSASE"/>
    <property type="match status" value="1"/>
</dbReference>
<protein>
    <recommendedName>
        <fullName evidence="1">Transposase InsH N-terminal domain-containing protein</fullName>
    </recommendedName>
</protein>
<sequence>MMMKMILCAYTQSVFSGRKIEALTKDNIRMMWLSQSYQPSYRTLNRFRVNPLVNTLLWGCFVQTDGK</sequence>
<dbReference type="InterPro" id="IPR008490">
    <property type="entry name" value="Transposase_InsH_N"/>
</dbReference>
<evidence type="ECO:0000313" key="3">
    <source>
        <dbReference type="Proteomes" id="UP000065511"/>
    </source>
</evidence>
<organism evidence="2 3">
    <name type="scientific">Enterococcus silesiacus</name>
    <dbReference type="NCBI Taxonomy" id="332949"/>
    <lineage>
        <taxon>Bacteria</taxon>
        <taxon>Bacillati</taxon>
        <taxon>Bacillota</taxon>
        <taxon>Bacilli</taxon>
        <taxon>Lactobacillales</taxon>
        <taxon>Enterococcaceae</taxon>
        <taxon>Enterococcus</taxon>
    </lineage>
</organism>
<gene>
    <name evidence="2" type="ORF">ATZ33_15180</name>
</gene>
<evidence type="ECO:0000259" key="1">
    <source>
        <dbReference type="Pfam" id="PF05598"/>
    </source>
</evidence>
<name>A0ABM5WED3_9ENTE</name>
<proteinExistence type="predicted"/>
<dbReference type="Pfam" id="PF05598">
    <property type="entry name" value="DUF772"/>
    <property type="match status" value="1"/>
</dbReference>
<keyword evidence="3" id="KW-1185">Reference proteome</keyword>
<evidence type="ECO:0000313" key="2">
    <source>
        <dbReference type="EMBL" id="ALS02669.1"/>
    </source>
</evidence>